<dbReference type="Pfam" id="PF00563">
    <property type="entry name" value="EAL"/>
    <property type="match status" value="1"/>
</dbReference>
<evidence type="ECO:0000259" key="4">
    <source>
        <dbReference type="PROSITE" id="PS50883"/>
    </source>
</evidence>
<dbReference type="PANTHER" id="PTHR44757">
    <property type="entry name" value="DIGUANYLATE CYCLASE DGCP"/>
    <property type="match status" value="1"/>
</dbReference>
<comment type="caution">
    <text evidence="6">The sequence shown here is derived from an EMBL/GenBank/DDBJ whole genome shotgun (WGS) entry which is preliminary data.</text>
</comment>
<name>A0ABQ5R7F7_9ACTN</name>
<organism evidence="6 7">
    <name type="scientific">Phytohabitans aurantiacus</name>
    <dbReference type="NCBI Taxonomy" id="3016789"/>
    <lineage>
        <taxon>Bacteria</taxon>
        <taxon>Bacillati</taxon>
        <taxon>Actinomycetota</taxon>
        <taxon>Actinomycetes</taxon>
        <taxon>Micromonosporales</taxon>
        <taxon>Micromonosporaceae</taxon>
    </lineage>
</organism>
<protein>
    <recommendedName>
        <fullName evidence="8">GGDEF domain-containing protein</fullName>
    </recommendedName>
</protein>
<dbReference type="InterPro" id="IPR043128">
    <property type="entry name" value="Rev_trsase/Diguanyl_cyclase"/>
</dbReference>
<proteinExistence type="predicted"/>
<feature type="domain" description="EAL" evidence="4">
    <location>
        <begin position="630"/>
        <end position="884"/>
    </location>
</feature>
<evidence type="ECO:0000313" key="6">
    <source>
        <dbReference type="EMBL" id="GLI01910.1"/>
    </source>
</evidence>
<reference evidence="6" key="1">
    <citation type="submission" date="2022-12" db="EMBL/GenBank/DDBJ databases">
        <title>New Phytohabitans aurantiacus sp. RD004123 nov., an actinomycete isolated from soil.</title>
        <authorList>
            <person name="Triningsih D.W."/>
            <person name="Harunari E."/>
            <person name="Igarashi Y."/>
        </authorList>
    </citation>
    <scope>NUCLEOTIDE SEQUENCE</scope>
    <source>
        <strain evidence="6">RD004123</strain>
    </source>
</reference>
<evidence type="ECO:0000256" key="1">
    <source>
        <dbReference type="ARBA" id="ARBA00023015"/>
    </source>
</evidence>
<dbReference type="SMART" id="SM00052">
    <property type="entry name" value="EAL"/>
    <property type="match status" value="1"/>
</dbReference>
<dbReference type="InterPro" id="IPR052155">
    <property type="entry name" value="Biofilm_reg_signaling"/>
</dbReference>
<evidence type="ECO:0008006" key="8">
    <source>
        <dbReference type="Google" id="ProtNLM"/>
    </source>
</evidence>
<dbReference type="InterPro" id="IPR000160">
    <property type="entry name" value="GGDEF_dom"/>
</dbReference>
<evidence type="ECO:0000256" key="2">
    <source>
        <dbReference type="ARBA" id="ARBA00023125"/>
    </source>
</evidence>
<dbReference type="InterPro" id="IPR001633">
    <property type="entry name" value="EAL_dom"/>
</dbReference>
<dbReference type="Pfam" id="PF00990">
    <property type="entry name" value="GGDEF"/>
    <property type="match status" value="1"/>
</dbReference>
<dbReference type="RefSeq" id="WP_281903327.1">
    <property type="nucleotide sequence ID" value="NZ_BSDI01000051.1"/>
</dbReference>
<evidence type="ECO:0000256" key="3">
    <source>
        <dbReference type="ARBA" id="ARBA00023163"/>
    </source>
</evidence>
<dbReference type="CDD" id="cd06267">
    <property type="entry name" value="PBP1_LacI_sugar_binding-like"/>
    <property type="match status" value="1"/>
</dbReference>
<evidence type="ECO:0000313" key="7">
    <source>
        <dbReference type="Proteomes" id="UP001144280"/>
    </source>
</evidence>
<sequence>MARGLTVGVLTPLLSGHYFGGLLRGVARATAAAGGKVVAVQTFDPGVDEIAYLDLSDFRLPVAWQHVAGFVVILNSADQRYLEALRDAGKPVVMVSQEVPGFDCPVVLPDNRSGTQLAVEHLIEHGHERIAFVGWMAQEDIRQRHEAYRETLAAHGIPYDPELLFLADDNVTTGGEAAAERMVRAGMPATACFCANDYNAVGMIRGLTAAGCSLPRDLAVVSFDDVTAAQHVQPNLTTIDSAFDEVGQEAGELLLAMLAGREVRPGKRYAREGRSRLVRRESCGCAPQETAGEPQRLAAENQYLERALDSQYGITMELLRSDGNPATLQWLEHSQATSGCLGLWAPDRDESDPLLEIAGTYHRDPAVQLKPDEPIPVSAFPPAELIEESDPGAGQIAVVVPVRLRDSDRGMLAHIGPIDTQKSSIVETVNQWAALLCGMLDHRAVVTSLRDQEDQLRHAAQYDRLTGLPNRTLFLERVGQALRRTGGYRFGILFLDLDGLKVVNDSLGHLAGDRLLCAVAERISAEVRPVDTPARFAGDEFAVLVDGVGDIAMLTAVAERLQEAIGRPHRIAGQEVVVSASIGIAEGTGQDQSAEDLLRNADIAMYRAKARKKGSHAVFDMSMRAEAIDRLRIETELRHAVAAAQLELHYQPIVDLATGATVALEALLRWRHPTRGLLAPAQFLPVAEEAGLMVPIGRWVVAEACRQLASWRRDAVVPDDLWVSINLSDRQFWYGDAAATVAASLEHERLPARCIALEITEGVVVHDVQAAQSMLQGLHDQGLKLYVDDFGTGYSSLSVLRELPIDALKIDKSFVSDVATSAKARELVRTIILMGHNLGMGVIAEGIEEPAQHAQLRELGCELGQGHLFSRPVRQLSPTPRQAP</sequence>
<dbReference type="SUPFAM" id="SSF141868">
    <property type="entry name" value="EAL domain-like"/>
    <property type="match status" value="1"/>
</dbReference>
<accession>A0ABQ5R7F7</accession>
<keyword evidence="7" id="KW-1185">Reference proteome</keyword>
<dbReference type="Proteomes" id="UP001144280">
    <property type="component" value="Unassembled WGS sequence"/>
</dbReference>
<keyword evidence="1" id="KW-0805">Transcription regulation</keyword>
<dbReference type="Pfam" id="PF13377">
    <property type="entry name" value="Peripla_BP_3"/>
    <property type="match status" value="1"/>
</dbReference>
<dbReference type="SMART" id="SM00267">
    <property type="entry name" value="GGDEF"/>
    <property type="match status" value="1"/>
</dbReference>
<dbReference type="InterPro" id="IPR046335">
    <property type="entry name" value="LacI/GalR-like_sensor"/>
</dbReference>
<dbReference type="Gene3D" id="3.20.20.450">
    <property type="entry name" value="EAL domain"/>
    <property type="match status" value="1"/>
</dbReference>
<dbReference type="PROSITE" id="PS50883">
    <property type="entry name" value="EAL"/>
    <property type="match status" value="1"/>
</dbReference>
<dbReference type="PANTHER" id="PTHR44757:SF2">
    <property type="entry name" value="BIOFILM ARCHITECTURE MAINTENANCE PROTEIN MBAA"/>
    <property type="match status" value="1"/>
</dbReference>
<dbReference type="Gene3D" id="3.40.50.2300">
    <property type="match status" value="2"/>
</dbReference>
<dbReference type="EMBL" id="BSDI01000051">
    <property type="protein sequence ID" value="GLI01910.1"/>
    <property type="molecule type" value="Genomic_DNA"/>
</dbReference>
<dbReference type="InterPro" id="IPR028082">
    <property type="entry name" value="Peripla_BP_I"/>
</dbReference>
<dbReference type="SUPFAM" id="SSF53822">
    <property type="entry name" value="Periplasmic binding protein-like I"/>
    <property type="match status" value="1"/>
</dbReference>
<gene>
    <name evidence="6" type="ORF">Pa4123_71870</name>
</gene>
<dbReference type="InterPro" id="IPR035919">
    <property type="entry name" value="EAL_sf"/>
</dbReference>
<dbReference type="CDD" id="cd01948">
    <property type="entry name" value="EAL"/>
    <property type="match status" value="1"/>
</dbReference>
<evidence type="ECO:0000259" key="5">
    <source>
        <dbReference type="PROSITE" id="PS50887"/>
    </source>
</evidence>
<keyword evidence="3" id="KW-0804">Transcription</keyword>
<dbReference type="PROSITE" id="PS50887">
    <property type="entry name" value="GGDEF"/>
    <property type="match status" value="1"/>
</dbReference>
<dbReference type="Gene3D" id="3.30.70.270">
    <property type="match status" value="1"/>
</dbReference>
<dbReference type="InterPro" id="IPR029787">
    <property type="entry name" value="Nucleotide_cyclase"/>
</dbReference>
<keyword evidence="2" id="KW-0238">DNA-binding</keyword>
<feature type="domain" description="GGDEF" evidence="5">
    <location>
        <begin position="488"/>
        <end position="621"/>
    </location>
</feature>
<dbReference type="SUPFAM" id="SSF55073">
    <property type="entry name" value="Nucleotide cyclase"/>
    <property type="match status" value="1"/>
</dbReference>
<dbReference type="CDD" id="cd01949">
    <property type="entry name" value="GGDEF"/>
    <property type="match status" value="1"/>
</dbReference>
<dbReference type="NCBIfam" id="TIGR00254">
    <property type="entry name" value="GGDEF"/>
    <property type="match status" value="1"/>
</dbReference>